<evidence type="ECO:0000313" key="2">
    <source>
        <dbReference type="EMBL" id="NEE21930.1"/>
    </source>
</evidence>
<comment type="caution">
    <text evidence="2">The sequence shown here is derived from an EMBL/GenBank/DDBJ whole genome shotgun (WGS) entry which is preliminary data.</text>
</comment>
<dbReference type="AlphaFoldDB" id="A0A6G3XWQ2"/>
<evidence type="ECO:0000256" key="1">
    <source>
        <dbReference type="SAM" id="Phobius"/>
    </source>
</evidence>
<accession>A0A6G3XWQ2</accession>
<feature type="transmembrane region" description="Helical" evidence="1">
    <location>
        <begin position="58"/>
        <end position="78"/>
    </location>
</feature>
<sequence>LLIAYSRQTGFISGIILLVLFTIPLTVLNTAMAPLLLSAASAEYRGRVVAVFQPMTQLAAMVAAALSGWLAGTVLHGFDGSVAGLRFGPIDTIIAVAGLCILLSGLYARGALPD</sequence>
<name>A0A6G3XWQ2_9ACTN</name>
<feature type="transmembrane region" description="Helical" evidence="1">
    <location>
        <begin position="12"/>
        <end position="37"/>
    </location>
</feature>
<keyword evidence="1" id="KW-1133">Transmembrane helix</keyword>
<feature type="non-terminal residue" evidence="2">
    <location>
        <position position="114"/>
    </location>
</feature>
<dbReference type="EMBL" id="JAAGMN010009427">
    <property type="protein sequence ID" value="NEE21930.1"/>
    <property type="molecule type" value="Genomic_DNA"/>
</dbReference>
<protein>
    <submittedName>
        <fullName evidence="2">MFS transporter</fullName>
    </submittedName>
</protein>
<feature type="non-terminal residue" evidence="2">
    <location>
        <position position="1"/>
    </location>
</feature>
<keyword evidence="1" id="KW-0812">Transmembrane</keyword>
<gene>
    <name evidence="2" type="ORF">G3M58_87655</name>
</gene>
<proteinExistence type="predicted"/>
<feature type="transmembrane region" description="Helical" evidence="1">
    <location>
        <begin position="90"/>
        <end position="108"/>
    </location>
</feature>
<dbReference type="InterPro" id="IPR036259">
    <property type="entry name" value="MFS_trans_sf"/>
</dbReference>
<organism evidence="2">
    <name type="scientific">Streptomyces sp. SID7499</name>
    <dbReference type="NCBI Taxonomy" id="2706086"/>
    <lineage>
        <taxon>Bacteria</taxon>
        <taxon>Bacillati</taxon>
        <taxon>Actinomycetota</taxon>
        <taxon>Actinomycetes</taxon>
        <taxon>Kitasatosporales</taxon>
        <taxon>Streptomycetaceae</taxon>
        <taxon>Streptomyces</taxon>
    </lineage>
</organism>
<keyword evidence="1" id="KW-0472">Membrane</keyword>
<reference evidence="2" key="1">
    <citation type="submission" date="2020-01" db="EMBL/GenBank/DDBJ databases">
        <title>Insect and environment-associated Actinomycetes.</title>
        <authorList>
            <person name="Currrie C."/>
            <person name="Chevrette M."/>
            <person name="Carlson C."/>
            <person name="Stubbendieck R."/>
            <person name="Wendt-Pienkowski E."/>
        </authorList>
    </citation>
    <scope>NUCLEOTIDE SEQUENCE</scope>
    <source>
        <strain evidence="2">SID7499</strain>
    </source>
</reference>
<dbReference type="SUPFAM" id="SSF103473">
    <property type="entry name" value="MFS general substrate transporter"/>
    <property type="match status" value="1"/>
</dbReference>